<keyword evidence="3" id="KW-1185">Reference proteome</keyword>
<keyword evidence="1" id="KW-1133">Transmembrane helix</keyword>
<sequence>MKKRYKVYIVLLLLLLVVKFAISYYTDQRFTWWTTIGIGIGGILSYELFNYYLNK</sequence>
<dbReference type="EMBL" id="JBHRZV010000049">
    <property type="protein sequence ID" value="MFC3928242.1"/>
    <property type="molecule type" value="Genomic_DNA"/>
</dbReference>
<organism evidence="2 3">
    <name type="scientific">Streptococcus caprae</name>
    <dbReference type="NCBI Taxonomy" id="1640501"/>
    <lineage>
        <taxon>Bacteria</taxon>
        <taxon>Bacillati</taxon>
        <taxon>Bacillota</taxon>
        <taxon>Bacilli</taxon>
        <taxon>Lactobacillales</taxon>
        <taxon>Streptococcaceae</taxon>
        <taxon>Streptococcus</taxon>
    </lineage>
</organism>
<proteinExistence type="predicted"/>
<dbReference type="Proteomes" id="UP001595807">
    <property type="component" value="Unassembled WGS sequence"/>
</dbReference>
<name>A0ABV8CVZ7_9STRE</name>
<feature type="transmembrane region" description="Helical" evidence="1">
    <location>
        <begin position="7"/>
        <end position="26"/>
    </location>
</feature>
<protein>
    <submittedName>
        <fullName evidence="2">Uncharacterized protein</fullName>
    </submittedName>
</protein>
<accession>A0ABV8CVZ7</accession>
<comment type="caution">
    <text evidence="2">The sequence shown here is derived from an EMBL/GenBank/DDBJ whole genome shotgun (WGS) entry which is preliminary data.</text>
</comment>
<gene>
    <name evidence="2" type="ORF">ACFORF_06625</name>
</gene>
<evidence type="ECO:0000313" key="3">
    <source>
        <dbReference type="Proteomes" id="UP001595807"/>
    </source>
</evidence>
<feature type="transmembrane region" description="Helical" evidence="1">
    <location>
        <begin position="32"/>
        <end position="53"/>
    </location>
</feature>
<evidence type="ECO:0000256" key="1">
    <source>
        <dbReference type="SAM" id="Phobius"/>
    </source>
</evidence>
<evidence type="ECO:0000313" key="2">
    <source>
        <dbReference type="EMBL" id="MFC3928242.1"/>
    </source>
</evidence>
<keyword evidence="1" id="KW-0472">Membrane</keyword>
<keyword evidence="1" id="KW-0812">Transmembrane</keyword>
<reference evidence="3" key="1">
    <citation type="journal article" date="2019" name="Int. J. Syst. Evol. Microbiol.">
        <title>The Global Catalogue of Microorganisms (GCM) 10K type strain sequencing project: providing services to taxonomists for standard genome sequencing and annotation.</title>
        <authorList>
            <consortium name="The Broad Institute Genomics Platform"/>
            <consortium name="The Broad Institute Genome Sequencing Center for Infectious Disease"/>
            <person name="Wu L."/>
            <person name="Ma J."/>
        </authorList>
    </citation>
    <scope>NUCLEOTIDE SEQUENCE [LARGE SCALE GENOMIC DNA]</scope>
    <source>
        <strain evidence="3">CCUG 67170</strain>
    </source>
</reference>
<dbReference type="RefSeq" id="WP_380426615.1">
    <property type="nucleotide sequence ID" value="NZ_JBHRZV010000049.1"/>
</dbReference>